<name>A0ABQ2M5T7_9ACTN</name>
<accession>A0ABQ2M5T7</accession>
<evidence type="ECO:0000313" key="3">
    <source>
        <dbReference type="EMBL" id="GGO47570.1"/>
    </source>
</evidence>
<evidence type="ECO:0000313" key="4">
    <source>
        <dbReference type="Proteomes" id="UP000656881"/>
    </source>
</evidence>
<proteinExistence type="predicted"/>
<dbReference type="CDD" id="cd16936">
    <property type="entry name" value="HATPase_RsbW-like"/>
    <property type="match status" value="1"/>
</dbReference>
<comment type="caution">
    <text evidence="3">The sequence shown here is derived from an EMBL/GenBank/DDBJ whole genome shotgun (WGS) entry which is preliminary data.</text>
</comment>
<organism evidence="3 4">
    <name type="scientific">Streptomyces lasiicapitis</name>
    <dbReference type="NCBI Taxonomy" id="1923961"/>
    <lineage>
        <taxon>Bacteria</taxon>
        <taxon>Bacillati</taxon>
        <taxon>Actinomycetota</taxon>
        <taxon>Actinomycetes</taxon>
        <taxon>Kitasatosporales</taxon>
        <taxon>Streptomycetaceae</taxon>
        <taxon>Streptomyces</taxon>
    </lineage>
</organism>
<evidence type="ECO:0000256" key="1">
    <source>
        <dbReference type="ARBA" id="ARBA00022527"/>
    </source>
</evidence>
<dbReference type="EMBL" id="BMNG01000008">
    <property type="protein sequence ID" value="GGO47570.1"/>
    <property type="molecule type" value="Genomic_DNA"/>
</dbReference>
<dbReference type="PANTHER" id="PTHR35526">
    <property type="entry name" value="ANTI-SIGMA-F FACTOR RSBW-RELATED"/>
    <property type="match status" value="1"/>
</dbReference>
<dbReference type="PANTHER" id="PTHR35526:SF3">
    <property type="entry name" value="ANTI-SIGMA-F FACTOR RSBW"/>
    <property type="match status" value="1"/>
</dbReference>
<protein>
    <submittedName>
        <fullName evidence="3">ATP-binding protein</fullName>
    </submittedName>
</protein>
<dbReference type="Proteomes" id="UP000656881">
    <property type="component" value="Unassembled WGS sequence"/>
</dbReference>
<dbReference type="InterPro" id="IPR036890">
    <property type="entry name" value="HATPase_C_sf"/>
</dbReference>
<dbReference type="InterPro" id="IPR050267">
    <property type="entry name" value="Anti-sigma-factor_SerPK"/>
</dbReference>
<dbReference type="Pfam" id="PF13581">
    <property type="entry name" value="HATPase_c_2"/>
    <property type="match status" value="1"/>
</dbReference>
<reference evidence="4" key="1">
    <citation type="journal article" date="2019" name="Int. J. Syst. Evol. Microbiol.">
        <title>The Global Catalogue of Microorganisms (GCM) 10K type strain sequencing project: providing services to taxonomists for standard genome sequencing and annotation.</title>
        <authorList>
            <consortium name="The Broad Institute Genomics Platform"/>
            <consortium name="The Broad Institute Genome Sequencing Center for Infectious Disease"/>
            <person name="Wu L."/>
            <person name="Ma J."/>
        </authorList>
    </citation>
    <scope>NUCLEOTIDE SEQUENCE [LARGE SCALE GENOMIC DNA]</scope>
    <source>
        <strain evidence="4">CGMCC 4.7349</strain>
    </source>
</reference>
<evidence type="ECO:0000259" key="2">
    <source>
        <dbReference type="Pfam" id="PF13581"/>
    </source>
</evidence>
<dbReference type="Gene3D" id="3.30.565.10">
    <property type="entry name" value="Histidine kinase-like ATPase, C-terminal domain"/>
    <property type="match status" value="1"/>
</dbReference>
<keyword evidence="4" id="KW-1185">Reference proteome</keyword>
<keyword evidence="3" id="KW-0547">Nucleotide-binding</keyword>
<gene>
    <name evidence="3" type="ORF">GCM10012286_41170</name>
</gene>
<keyword evidence="1" id="KW-0808">Transferase</keyword>
<keyword evidence="3" id="KW-0067">ATP-binding</keyword>
<dbReference type="SUPFAM" id="SSF55874">
    <property type="entry name" value="ATPase domain of HSP90 chaperone/DNA topoisomerase II/histidine kinase"/>
    <property type="match status" value="1"/>
</dbReference>
<keyword evidence="1" id="KW-0723">Serine/threonine-protein kinase</keyword>
<dbReference type="RefSeq" id="WP_229697102.1">
    <property type="nucleotide sequence ID" value="NZ_BMNG01000008.1"/>
</dbReference>
<sequence length="147" mass="16485">MTRTYGTSRDNPAPEPLGGMVLYPVPESVGHARRWFRKFTAPHQLACSLDDCLLMVSELVTNAILYGKADEPWRVRIHWYRAGEALRVEVHNPGCPAHVRLRTPEATEAHGRGLLLVDELADEWWAGPSRHGGTVVAFVMQRAFKAD</sequence>
<feature type="domain" description="Histidine kinase/HSP90-like ATPase" evidence="2">
    <location>
        <begin position="26"/>
        <end position="138"/>
    </location>
</feature>
<dbReference type="InterPro" id="IPR003594">
    <property type="entry name" value="HATPase_dom"/>
</dbReference>
<dbReference type="GO" id="GO:0005524">
    <property type="term" value="F:ATP binding"/>
    <property type="evidence" value="ECO:0007669"/>
    <property type="project" value="UniProtKB-KW"/>
</dbReference>
<keyword evidence="1" id="KW-0418">Kinase</keyword>